<keyword evidence="1" id="KW-0732">Signal</keyword>
<gene>
    <name evidence="2" type="ORF">METZ01_LOCUS214535</name>
</gene>
<name>A0A382FI65_9ZZZZ</name>
<proteinExistence type="predicted"/>
<protein>
    <recommendedName>
        <fullName evidence="3">Spermidine/putrescine ABC transporter substrate-binding protein</fullName>
    </recommendedName>
</protein>
<reference evidence="2" key="1">
    <citation type="submission" date="2018-05" db="EMBL/GenBank/DDBJ databases">
        <authorList>
            <person name="Lanie J.A."/>
            <person name="Ng W.-L."/>
            <person name="Kazmierczak K.M."/>
            <person name="Andrzejewski T.M."/>
            <person name="Davidsen T.M."/>
            <person name="Wayne K.J."/>
            <person name="Tettelin H."/>
            <person name="Glass J.I."/>
            <person name="Rusch D."/>
            <person name="Podicherti R."/>
            <person name="Tsui H.-C.T."/>
            <person name="Winkler M.E."/>
        </authorList>
    </citation>
    <scope>NUCLEOTIDE SEQUENCE</scope>
</reference>
<dbReference type="InterPro" id="IPR006311">
    <property type="entry name" value="TAT_signal"/>
</dbReference>
<dbReference type="Gene3D" id="3.40.190.10">
    <property type="entry name" value="Periplasmic binding protein-like II"/>
    <property type="match status" value="2"/>
</dbReference>
<dbReference type="PANTHER" id="PTHR30222">
    <property type="entry name" value="SPERMIDINE/PUTRESCINE-BINDING PERIPLASMIC PROTEIN"/>
    <property type="match status" value="1"/>
</dbReference>
<dbReference type="AlphaFoldDB" id="A0A382FI65"/>
<dbReference type="PROSITE" id="PS51318">
    <property type="entry name" value="TAT"/>
    <property type="match status" value="1"/>
</dbReference>
<evidence type="ECO:0008006" key="3">
    <source>
        <dbReference type="Google" id="ProtNLM"/>
    </source>
</evidence>
<accession>A0A382FI65</accession>
<dbReference type="SUPFAM" id="SSF53850">
    <property type="entry name" value="Periplasmic binding protein-like II"/>
    <property type="match status" value="1"/>
</dbReference>
<dbReference type="PANTHER" id="PTHR30222:SF17">
    <property type="entry name" value="SPERMIDINE_PUTRESCINE-BINDING PERIPLASMIC PROTEIN"/>
    <property type="match status" value="1"/>
</dbReference>
<organism evidence="2">
    <name type="scientific">marine metagenome</name>
    <dbReference type="NCBI Taxonomy" id="408172"/>
    <lineage>
        <taxon>unclassified sequences</taxon>
        <taxon>metagenomes</taxon>
        <taxon>ecological metagenomes</taxon>
    </lineage>
</organism>
<dbReference type="EMBL" id="UINC01049649">
    <property type="protein sequence ID" value="SVB61681.1"/>
    <property type="molecule type" value="Genomic_DNA"/>
</dbReference>
<sequence>MNQNEFTRRLFLQSAASVAAATGLSGFSGLASAQANELKIWANPGVHKVGAKDWSAMESQGGISIAATAKSARADESIQKMVVGDGNRLFDAVTDNGGGMEDALASQKAIVPLDTSKIPNWKNILPIYKEGGVGANTIRHKGKVYATPMISNADSMAYDYKALGFHPDSWGVMFDSQFKGRVSLQNDFGPTLTNMAIYLQQTGKIDIKNASNMEPNEVKAVCEFLIGYKKKGQFRTFWDGFQNGVGLLASGEVLMSSCWEPVQIVANKKVGDKADIRYGTMKEGHQTWNNMIMFTRGGRERGKDELYYKLANVYLSTWFGARTLAGLGFGPQMSGVDAYIKANPKDFPPSAQARVLDILKRKNERYAVKGNSWQNVFPKHLRAYQDWWARLQAA</sequence>
<evidence type="ECO:0000256" key="1">
    <source>
        <dbReference type="ARBA" id="ARBA00022729"/>
    </source>
</evidence>
<evidence type="ECO:0000313" key="2">
    <source>
        <dbReference type="EMBL" id="SVB61681.1"/>
    </source>
</evidence>
<dbReference type="Pfam" id="PF13416">
    <property type="entry name" value="SBP_bac_8"/>
    <property type="match status" value="1"/>
</dbReference>
<dbReference type="InterPro" id="IPR006059">
    <property type="entry name" value="SBP"/>
</dbReference>